<dbReference type="AlphaFoldDB" id="A0A3N4IIN8"/>
<keyword evidence="2" id="KW-1185">Reference proteome</keyword>
<protein>
    <submittedName>
        <fullName evidence="1">Uncharacterized protein</fullName>
    </submittedName>
</protein>
<organism evidence="1 2">
    <name type="scientific">Ascobolus immersus RN42</name>
    <dbReference type="NCBI Taxonomy" id="1160509"/>
    <lineage>
        <taxon>Eukaryota</taxon>
        <taxon>Fungi</taxon>
        <taxon>Dikarya</taxon>
        <taxon>Ascomycota</taxon>
        <taxon>Pezizomycotina</taxon>
        <taxon>Pezizomycetes</taxon>
        <taxon>Pezizales</taxon>
        <taxon>Ascobolaceae</taxon>
        <taxon>Ascobolus</taxon>
    </lineage>
</organism>
<reference evidence="1 2" key="1">
    <citation type="journal article" date="2018" name="Nat. Ecol. Evol.">
        <title>Pezizomycetes genomes reveal the molecular basis of ectomycorrhizal truffle lifestyle.</title>
        <authorList>
            <person name="Murat C."/>
            <person name="Payen T."/>
            <person name="Noel B."/>
            <person name="Kuo A."/>
            <person name="Morin E."/>
            <person name="Chen J."/>
            <person name="Kohler A."/>
            <person name="Krizsan K."/>
            <person name="Balestrini R."/>
            <person name="Da Silva C."/>
            <person name="Montanini B."/>
            <person name="Hainaut M."/>
            <person name="Levati E."/>
            <person name="Barry K.W."/>
            <person name="Belfiori B."/>
            <person name="Cichocki N."/>
            <person name="Clum A."/>
            <person name="Dockter R.B."/>
            <person name="Fauchery L."/>
            <person name="Guy J."/>
            <person name="Iotti M."/>
            <person name="Le Tacon F."/>
            <person name="Lindquist E.A."/>
            <person name="Lipzen A."/>
            <person name="Malagnac F."/>
            <person name="Mello A."/>
            <person name="Molinier V."/>
            <person name="Miyauchi S."/>
            <person name="Poulain J."/>
            <person name="Riccioni C."/>
            <person name="Rubini A."/>
            <person name="Sitrit Y."/>
            <person name="Splivallo R."/>
            <person name="Traeger S."/>
            <person name="Wang M."/>
            <person name="Zifcakova L."/>
            <person name="Wipf D."/>
            <person name="Zambonelli A."/>
            <person name="Paolocci F."/>
            <person name="Nowrousian M."/>
            <person name="Ottonello S."/>
            <person name="Baldrian P."/>
            <person name="Spatafora J.W."/>
            <person name="Henrissat B."/>
            <person name="Nagy L.G."/>
            <person name="Aury J.M."/>
            <person name="Wincker P."/>
            <person name="Grigoriev I.V."/>
            <person name="Bonfante P."/>
            <person name="Martin F.M."/>
        </authorList>
    </citation>
    <scope>NUCLEOTIDE SEQUENCE [LARGE SCALE GENOMIC DNA]</scope>
    <source>
        <strain evidence="1 2">RN42</strain>
    </source>
</reference>
<gene>
    <name evidence="1" type="ORF">BJ508DRAFT_32198</name>
</gene>
<dbReference type="OrthoDB" id="6133115at2759"/>
<evidence type="ECO:0000313" key="2">
    <source>
        <dbReference type="Proteomes" id="UP000275078"/>
    </source>
</evidence>
<name>A0A3N4IIN8_ASCIM</name>
<sequence>MKVCSEPGYIDQGDLDLMERLGQALTRRRQTFLYWRSHREKLSRGLSHRQAADDMQEDVRRNAGLIQQPVAMMEQPKTESVARKEDPVIQSRIAAISVSQRESAMQTNTTATSGFVYNYDTGR</sequence>
<dbReference type="EMBL" id="ML119658">
    <property type="protein sequence ID" value="RPA84578.1"/>
    <property type="molecule type" value="Genomic_DNA"/>
</dbReference>
<accession>A0A3N4IIN8</accession>
<proteinExistence type="predicted"/>
<dbReference type="Proteomes" id="UP000275078">
    <property type="component" value="Unassembled WGS sequence"/>
</dbReference>
<evidence type="ECO:0000313" key="1">
    <source>
        <dbReference type="EMBL" id="RPA84578.1"/>
    </source>
</evidence>